<protein>
    <submittedName>
        <fullName evidence="6">TetR family transcriptional regulator</fullName>
    </submittedName>
</protein>
<feature type="DNA-binding region" description="H-T-H motif" evidence="4">
    <location>
        <begin position="42"/>
        <end position="61"/>
    </location>
</feature>
<organism evidence="6 7">
    <name type="scientific">Arthrobacter halodurans</name>
    <dbReference type="NCBI Taxonomy" id="516699"/>
    <lineage>
        <taxon>Bacteria</taxon>
        <taxon>Bacillati</taxon>
        <taxon>Actinomycetota</taxon>
        <taxon>Actinomycetes</taxon>
        <taxon>Micrococcales</taxon>
        <taxon>Micrococcaceae</taxon>
        <taxon>Arthrobacter</taxon>
    </lineage>
</organism>
<evidence type="ECO:0000256" key="3">
    <source>
        <dbReference type="ARBA" id="ARBA00023163"/>
    </source>
</evidence>
<gene>
    <name evidence="6" type="ORF">ACETWP_11780</name>
</gene>
<dbReference type="PANTHER" id="PTHR30055:SF234">
    <property type="entry name" value="HTH-TYPE TRANSCRIPTIONAL REGULATOR BETI"/>
    <property type="match status" value="1"/>
</dbReference>
<evidence type="ECO:0000313" key="6">
    <source>
        <dbReference type="EMBL" id="MFB0835268.1"/>
    </source>
</evidence>
<keyword evidence="1" id="KW-0805">Transcription regulation</keyword>
<feature type="domain" description="HTH tetR-type" evidence="5">
    <location>
        <begin position="19"/>
        <end position="79"/>
    </location>
</feature>
<dbReference type="SUPFAM" id="SSF46689">
    <property type="entry name" value="Homeodomain-like"/>
    <property type="match status" value="1"/>
</dbReference>
<evidence type="ECO:0000256" key="2">
    <source>
        <dbReference type="ARBA" id="ARBA00023125"/>
    </source>
</evidence>
<evidence type="ECO:0000256" key="4">
    <source>
        <dbReference type="PROSITE-ProRule" id="PRU00335"/>
    </source>
</evidence>
<dbReference type="InterPro" id="IPR050109">
    <property type="entry name" value="HTH-type_TetR-like_transc_reg"/>
</dbReference>
<dbReference type="Gene3D" id="1.10.357.10">
    <property type="entry name" value="Tetracycline Repressor, domain 2"/>
    <property type="match status" value="1"/>
</dbReference>
<dbReference type="InterPro" id="IPR009057">
    <property type="entry name" value="Homeodomain-like_sf"/>
</dbReference>
<proteinExistence type="predicted"/>
<dbReference type="EMBL" id="JBHDLJ010000009">
    <property type="protein sequence ID" value="MFB0835268.1"/>
    <property type="molecule type" value="Genomic_DNA"/>
</dbReference>
<dbReference type="RefSeq" id="WP_373972444.1">
    <property type="nucleotide sequence ID" value="NZ_JBHDLJ010000009.1"/>
</dbReference>
<keyword evidence="3" id="KW-0804">Transcription</keyword>
<dbReference type="PANTHER" id="PTHR30055">
    <property type="entry name" value="HTH-TYPE TRANSCRIPTIONAL REGULATOR RUTR"/>
    <property type="match status" value="1"/>
</dbReference>
<name>A0ABV4USY3_9MICC</name>
<dbReference type="Proteomes" id="UP001575652">
    <property type="component" value="Unassembled WGS sequence"/>
</dbReference>
<keyword evidence="2 4" id="KW-0238">DNA-binding</keyword>
<keyword evidence="7" id="KW-1185">Reference proteome</keyword>
<dbReference type="PROSITE" id="PS50977">
    <property type="entry name" value="HTH_TETR_2"/>
    <property type="match status" value="1"/>
</dbReference>
<dbReference type="Pfam" id="PF00440">
    <property type="entry name" value="TetR_N"/>
    <property type="match status" value="1"/>
</dbReference>
<dbReference type="InterPro" id="IPR001647">
    <property type="entry name" value="HTH_TetR"/>
</dbReference>
<evidence type="ECO:0000259" key="5">
    <source>
        <dbReference type="PROSITE" id="PS50977"/>
    </source>
</evidence>
<sequence length="220" mass="23496">MSPPTAPAESPSRREQNKAATRAAIADAALGLLRSEGPSAVTADRVADAAGVSRRTLFNYFPTVEAALNVPTEVFLELALRQLEELPADMPIMEAAVLAMRSLADRRALAPVAELFVLSADTPQLNRLQLETWENCASRLVETVLGRVPRSESLEATVFAHSVVGAGKAAFAHWAHHHAGDLSDSSLAALQHHLAEALSQLRDGFPTLRIQAGAAPERKA</sequence>
<dbReference type="Gene3D" id="1.10.10.60">
    <property type="entry name" value="Homeodomain-like"/>
    <property type="match status" value="1"/>
</dbReference>
<reference evidence="6 7" key="1">
    <citation type="submission" date="2024-09" db="EMBL/GenBank/DDBJ databases">
        <authorList>
            <person name="Salinas-Garcia M.A."/>
            <person name="Prieme A."/>
        </authorList>
    </citation>
    <scope>NUCLEOTIDE SEQUENCE [LARGE SCALE GENOMIC DNA]</scope>
    <source>
        <strain evidence="6 7">DSM 21081</strain>
    </source>
</reference>
<evidence type="ECO:0000256" key="1">
    <source>
        <dbReference type="ARBA" id="ARBA00023015"/>
    </source>
</evidence>
<comment type="caution">
    <text evidence="6">The sequence shown here is derived from an EMBL/GenBank/DDBJ whole genome shotgun (WGS) entry which is preliminary data.</text>
</comment>
<accession>A0ABV4USY3</accession>
<evidence type="ECO:0000313" key="7">
    <source>
        <dbReference type="Proteomes" id="UP001575652"/>
    </source>
</evidence>